<dbReference type="AlphaFoldDB" id="A0A0M2SY55"/>
<comment type="caution">
    <text evidence="2">The sequence shown here is derived from an EMBL/GenBank/DDBJ whole genome shotgun (WGS) entry which is preliminary data.</text>
</comment>
<evidence type="ECO:0000259" key="1">
    <source>
        <dbReference type="Pfam" id="PF14417"/>
    </source>
</evidence>
<reference evidence="2 3" key="1">
    <citation type="submission" date="2015-04" db="EMBL/GenBank/DDBJ databases">
        <title>Taxonomic description and genome sequence of Bacillus campisalis sp. nov., a novel member of the genus Bacillus isolated from solar saltern.</title>
        <authorList>
            <person name="Mathan Kumar R."/>
            <person name="Kaur G."/>
            <person name="Kumar A."/>
            <person name="Singh N.K."/>
            <person name="Kaur N."/>
            <person name="Kumar N."/>
            <person name="Mayilraj S."/>
        </authorList>
    </citation>
    <scope>NUCLEOTIDE SEQUENCE [LARGE SCALE GENOMIC DNA]</scope>
    <source>
        <strain evidence="2 3">SA2-6</strain>
    </source>
</reference>
<gene>
    <name evidence="2" type="ORF">WQ57_04825</name>
</gene>
<proteinExistence type="predicted"/>
<feature type="domain" description="MEDS" evidence="1">
    <location>
        <begin position="20"/>
        <end position="172"/>
    </location>
</feature>
<evidence type="ECO:0000313" key="2">
    <source>
        <dbReference type="EMBL" id="KKK39108.1"/>
    </source>
</evidence>
<keyword evidence="3" id="KW-1185">Reference proteome</keyword>
<dbReference type="EMBL" id="LAYY01000004">
    <property type="protein sequence ID" value="KKK39108.1"/>
    <property type="molecule type" value="Genomic_DNA"/>
</dbReference>
<organism evidence="2 3">
    <name type="scientific">Mesobacillus campisalis</name>
    <dbReference type="NCBI Taxonomy" id="1408103"/>
    <lineage>
        <taxon>Bacteria</taxon>
        <taxon>Bacillati</taxon>
        <taxon>Bacillota</taxon>
        <taxon>Bacilli</taxon>
        <taxon>Bacillales</taxon>
        <taxon>Bacillaceae</taxon>
        <taxon>Mesobacillus</taxon>
    </lineage>
</organism>
<name>A0A0M2SY55_9BACI</name>
<dbReference type="PATRIC" id="fig|1408103.3.peg.1085"/>
<evidence type="ECO:0000313" key="3">
    <source>
        <dbReference type="Proteomes" id="UP000034166"/>
    </source>
</evidence>
<accession>A0A0M2SY55</accession>
<dbReference type="InterPro" id="IPR025847">
    <property type="entry name" value="MEDS_domain"/>
</dbReference>
<dbReference type="Proteomes" id="UP000034166">
    <property type="component" value="Unassembled WGS sequence"/>
</dbReference>
<sequence length="188" mass="22241">MVVQNGLRQLLSHFNDKEAHIFYHFNDNDLYLNNVMTFISIGIKKGYHILVIENERNIIHINSRLMKEFSEEECSKVHIINNFDFYYANNSFDPKVIYDHFIKSIAPFLDDHSMVWTWGLVEWGEESEIIPKIKEYEQNLDKFIKGKDIISVCAYDVQRTPEQLKDILMTCHCAMLTDDRIFLPQSKS</sequence>
<dbReference type="Pfam" id="PF14417">
    <property type="entry name" value="MEDS"/>
    <property type="match status" value="1"/>
</dbReference>
<protein>
    <recommendedName>
        <fullName evidence="1">MEDS domain-containing protein</fullName>
    </recommendedName>
</protein>